<comment type="similarity">
    <text evidence="4 21">Belongs to the folylpolyglutamate synthase family.</text>
</comment>
<evidence type="ECO:0000256" key="2">
    <source>
        <dbReference type="ARBA" id="ARBA00004799"/>
    </source>
</evidence>
<dbReference type="PANTHER" id="PTHR11136">
    <property type="entry name" value="FOLYLPOLYGLUTAMATE SYNTHASE-RELATED"/>
    <property type="match status" value="1"/>
</dbReference>
<dbReference type="STRING" id="83771.SAMN02910357_02288"/>
<evidence type="ECO:0000313" key="25">
    <source>
        <dbReference type="Proteomes" id="UP000242432"/>
    </source>
</evidence>
<reference evidence="25" key="1">
    <citation type="submission" date="2017-02" db="EMBL/GenBank/DDBJ databases">
        <authorList>
            <person name="Varghese N."/>
            <person name="Submissions S."/>
        </authorList>
    </citation>
    <scope>NUCLEOTIDE SEQUENCE [LARGE SCALE GENOMIC DNA]</scope>
    <source>
        <strain evidence="25">DSM 3072</strain>
    </source>
</reference>
<evidence type="ECO:0000256" key="10">
    <source>
        <dbReference type="ARBA" id="ARBA00022741"/>
    </source>
</evidence>
<comment type="catalytic activity">
    <reaction evidence="18">
        <text>10-formyltetrahydrofolyl-(gamma-L-Glu)(n) + L-glutamate + ATP = 10-formyltetrahydrofolyl-(gamma-L-Glu)(n+1) + ADP + phosphate + H(+)</text>
        <dbReference type="Rhea" id="RHEA:51904"/>
        <dbReference type="Rhea" id="RHEA-COMP:13088"/>
        <dbReference type="Rhea" id="RHEA-COMP:14300"/>
        <dbReference type="ChEBI" id="CHEBI:15378"/>
        <dbReference type="ChEBI" id="CHEBI:29985"/>
        <dbReference type="ChEBI" id="CHEBI:30616"/>
        <dbReference type="ChEBI" id="CHEBI:43474"/>
        <dbReference type="ChEBI" id="CHEBI:134413"/>
        <dbReference type="ChEBI" id="CHEBI:456216"/>
        <dbReference type="EC" id="6.3.2.17"/>
    </reaction>
</comment>
<dbReference type="InterPro" id="IPR036615">
    <property type="entry name" value="Mur_ligase_C_dom_sf"/>
</dbReference>
<comment type="catalytic activity">
    <reaction evidence="20">
        <text>7,8-dihydropteroate + L-glutamate + ATP = 7,8-dihydrofolate + ADP + phosphate + H(+)</text>
        <dbReference type="Rhea" id="RHEA:23584"/>
        <dbReference type="ChEBI" id="CHEBI:15378"/>
        <dbReference type="ChEBI" id="CHEBI:17839"/>
        <dbReference type="ChEBI" id="CHEBI:29985"/>
        <dbReference type="ChEBI" id="CHEBI:30616"/>
        <dbReference type="ChEBI" id="CHEBI:43474"/>
        <dbReference type="ChEBI" id="CHEBI:57451"/>
        <dbReference type="ChEBI" id="CHEBI:456216"/>
        <dbReference type="EC" id="6.3.2.12"/>
    </reaction>
</comment>
<evidence type="ECO:0000256" key="12">
    <source>
        <dbReference type="ARBA" id="ARBA00022842"/>
    </source>
</evidence>
<dbReference type="Pfam" id="PF08245">
    <property type="entry name" value="Mur_ligase_M"/>
    <property type="match status" value="1"/>
</dbReference>
<dbReference type="SUPFAM" id="SSF53623">
    <property type="entry name" value="MurD-like peptide ligases, catalytic domain"/>
    <property type="match status" value="1"/>
</dbReference>
<evidence type="ECO:0000256" key="5">
    <source>
        <dbReference type="ARBA" id="ARBA00013023"/>
    </source>
</evidence>
<name>A0A1T4UZK8_9GAMM</name>
<gene>
    <name evidence="24" type="ORF">SAMN02745213_00275</name>
</gene>
<evidence type="ECO:0000259" key="22">
    <source>
        <dbReference type="Pfam" id="PF02875"/>
    </source>
</evidence>
<evidence type="ECO:0000256" key="17">
    <source>
        <dbReference type="ARBA" id="ARBA00047493"/>
    </source>
</evidence>
<keyword evidence="13" id="KW-0289">Folate biosynthesis</keyword>
<comment type="pathway">
    <text evidence="2">Cofactor biosynthesis; tetrahydrofolate biosynthesis; 7,8-dihydrofolate from 2-amino-4-hydroxy-6-hydroxymethyl-7,8-dihydropteridine diphosphate and 4-aminobenzoate: step 2/2.</text>
</comment>
<evidence type="ECO:0000256" key="1">
    <source>
        <dbReference type="ARBA" id="ARBA00002714"/>
    </source>
</evidence>
<evidence type="ECO:0000259" key="23">
    <source>
        <dbReference type="Pfam" id="PF08245"/>
    </source>
</evidence>
<keyword evidence="25" id="KW-1185">Reference proteome</keyword>
<evidence type="ECO:0000256" key="18">
    <source>
        <dbReference type="ARBA" id="ARBA00047808"/>
    </source>
</evidence>
<dbReference type="GO" id="GO:0046654">
    <property type="term" value="P:tetrahydrofolate biosynthetic process"/>
    <property type="evidence" value="ECO:0007669"/>
    <property type="project" value="UniProtKB-UniPathway"/>
</dbReference>
<dbReference type="GO" id="GO:0005524">
    <property type="term" value="F:ATP binding"/>
    <property type="evidence" value="ECO:0007669"/>
    <property type="project" value="UniProtKB-KW"/>
</dbReference>
<comment type="pathway">
    <text evidence="3">Cofactor biosynthesis; tetrahydrofolylpolyglutamate biosynthesis.</text>
</comment>
<feature type="domain" description="Mur ligase C-terminal" evidence="22">
    <location>
        <begin position="296"/>
        <end position="419"/>
    </location>
</feature>
<evidence type="ECO:0000256" key="21">
    <source>
        <dbReference type="PIRNR" id="PIRNR001563"/>
    </source>
</evidence>
<organism evidence="24 25">
    <name type="scientific">Succinivibrio dextrinosolvens DSM 3072</name>
    <dbReference type="NCBI Taxonomy" id="1123324"/>
    <lineage>
        <taxon>Bacteria</taxon>
        <taxon>Pseudomonadati</taxon>
        <taxon>Pseudomonadota</taxon>
        <taxon>Gammaproteobacteria</taxon>
        <taxon>Aeromonadales</taxon>
        <taxon>Succinivibrionaceae</taxon>
        <taxon>Succinivibrio</taxon>
    </lineage>
</organism>
<evidence type="ECO:0000256" key="16">
    <source>
        <dbReference type="ARBA" id="ARBA00032510"/>
    </source>
</evidence>
<dbReference type="Proteomes" id="UP000242432">
    <property type="component" value="Unassembled WGS sequence"/>
</dbReference>
<evidence type="ECO:0000256" key="20">
    <source>
        <dbReference type="ARBA" id="ARBA00049161"/>
    </source>
</evidence>
<dbReference type="InterPro" id="IPR036565">
    <property type="entry name" value="Mur-like_cat_sf"/>
</dbReference>
<keyword evidence="12" id="KW-0460">Magnesium</keyword>
<dbReference type="GO" id="GO:0008841">
    <property type="term" value="F:dihydrofolate synthase activity"/>
    <property type="evidence" value="ECO:0007669"/>
    <property type="project" value="UniProtKB-EC"/>
</dbReference>
<dbReference type="AlphaFoldDB" id="A0A1T4UZK8"/>
<keyword evidence="9" id="KW-0479">Metal-binding</keyword>
<comment type="catalytic activity">
    <reaction evidence="19">
        <text>(6R)-5,10-methylenetetrahydrofolyl-(gamma-L-Glu)(n) + L-glutamate + ATP = (6R)-5,10-methylenetetrahydrofolyl-(gamma-L-Glu)(n+1) + ADP + phosphate + H(+)</text>
        <dbReference type="Rhea" id="RHEA:51912"/>
        <dbReference type="Rhea" id="RHEA-COMP:13257"/>
        <dbReference type="Rhea" id="RHEA-COMP:13258"/>
        <dbReference type="ChEBI" id="CHEBI:15378"/>
        <dbReference type="ChEBI" id="CHEBI:29985"/>
        <dbReference type="ChEBI" id="CHEBI:30616"/>
        <dbReference type="ChEBI" id="CHEBI:43474"/>
        <dbReference type="ChEBI" id="CHEBI:136572"/>
        <dbReference type="ChEBI" id="CHEBI:456216"/>
        <dbReference type="EC" id="6.3.2.17"/>
    </reaction>
</comment>
<sequence length="436" mass="47700">MTNKNNSDKPGSLDAWLDYIEGLNPTKMELGLSRVQKVISRLSLDSLKQALKIEIAGTNGKGSTAALVSSALSFSGISTGLYTSPHLLKFNERIMIDGTPVSDELLCEAFSLVYDNSKDVPLTYFEFTTLAGFVCFDRAKVKVAVMEIGLGGRLDAVNALDSDISVITSIGLDHTHILGDTLEKIAEEKAGIIKDNSVVVVGRMKPEPLYRISQICKERNASLHVEGVDFSGVFDTKFRYVQKGSSIVTSFEYPKPRIPEICAPVALKVIHLLLEKGYKISGSAIVKAITEVSLPGRMQCVHHSPSIYLDVAHNPPAAEHLRDVLNKKTKLAKRRAVIGMLKDKDIESVLKILKDSFDNFYVSSLPTERGEKAQRLYNALIADGVDKDLVKSYSTVEESLNDCLADAEINDEIYVIGSFVTVTEAVKALKTTNIGN</sequence>
<evidence type="ECO:0000256" key="9">
    <source>
        <dbReference type="ARBA" id="ARBA00022723"/>
    </source>
</evidence>
<keyword evidence="10 21" id="KW-0547">Nucleotide-binding</keyword>
<feature type="domain" description="Mur ligase central" evidence="23">
    <location>
        <begin position="55"/>
        <end position="206"/>
    </location>
</feature>
<evidence type="ECO:0000313" key="24">
    <source>
        <dbReference type="EMBL" id="SKA57821.1"/>
    </source>
</evidence>
<dbReference type="PIRSF" id="PIRSF001563">
    <property type="entry name" value="Folylpolyglu_synth"/>
    <property type="match status" value="1"/>
</dbReference>
<evidence type="ECO:0000256" key="6">
    <source>
        <dbReference type="ARBA" id="ARBA00013025"/>
    </source>
</evidence>
<evidence type="ECO:0000256" key="11">
    <source>
        <dbReference type="ARBA" id="ARBA00022840"/>
    </source>
</evidence>
<dbReference type="Gene3D" id="3.40.1190.10">
    <property type="entry name" value="Mur-like, catalytic domain"/>
    <property type="match status" value="1"/>
</dbReference>
<dbReference type="InterPro" id="IPR004101">
    <property type="entry name" value="Mur_ligase_C"/>
</dbReference>
<dbReference type="UniPathway" id="UPA00077">
    <property type="reaction ID" value="UER00157"/>
</dbReference>
<evidence type="ECO:0000256" key="14">
    <source>
        <dbReference type="ARBA" id="ARBA00030048"/>
    </source>
</evidence>
<evidence type="ECO:0000256" key="3">
    <source>
        <dbReference type="ARBA" id="ARBA00005150"/>
    </source>
</evidence>
<evidence type="ECO:0000256" key="19">
    <source>
        <dbReference type="ARBA" id="ARBA00049035"/>
    </source>
</evidence>
<dbReference type="Pfam" id="PF02875">
    <property type="entry name" value="Mur_ligase_C"/>
    <property type="match status" value="1"/>
</dbReference>
<dbReference type="GO" id="GO:0046872">
    <property type="term" value="F:metal ion binding"/>
    <property type="evidence" value="ECO:0007669"/>
    <property type="project" value="UniProtKB-KW"/>
</dbReference>
<dbReference type="SUPFAM" id="SSF53244">
    <property type="entry name" value="MurD-like peptide ligases, peptide-binding domain"/>
    <property type="match status" value="1"/>
</dbReference>
<evidence type="ECO:0000256" key="8">
    <source>
        <dbReference type="ARBA" id="ARBA00022598"/>
    </source>
</evidence>
<comment type="catalytic activity">
    <reaction evidence="17">
        <text>(6S)-5,6,7,8-tetrahydrofolyl-(gamma-L-Glu)(n) + L-glutamate + ATP = (6S)-5,6,7,8-tetrahydrofolyl-(gamma-L-Glu)(n+1) + ADP + phosphate + H(+)</text>
        <dbReference type="Rhea" id="RHEA:10580"/>
        <dbReference type="Rhea" id="RHEA-COMP:14738"/>
        <dbReference type="Rhea" id="RHEA-COMP:14740"/>
        <dbReference type="ChEBI" id="CHEBI:15378"/>
        <dbReference type="ChEBI" id="CHEBI:29985"/>
        <dbReference type="ChEBI" id="CHEBI:30616"/>
        <dbReference type="ChEBI" id="CHEBI:43474"/>
        <dbReference type="ChEBI" id="CHEBI:141005"/>
        <dbReference type="ChEBI" id="CHEBI:456216"/>
        <dbReference type="EC" id="6.3.2.17"/>
    </reaction>
</comment>
<dbReference type="EMBL" id="FUXX01000003">
    <property type="protein sequence ID" value="SKA57821.1"/>
    <property type="molecule type" value="Genomic_DNA"/>
</dbReference>
<dbReference type="InterPro" id="IPR013221">
    <property type="entry name" value="Mur_ligase_cen"/>
</dbReference>
<evidence type="ECO:0000256" key="7">
    <source>
        <dbReference type="ARBA" id="ARBA00019357"/>
    </source>
</evidence>
<protein>
    <recommendedName>
        <fullName evidence="7">Dihydrofolate synthase/folylpolyglutamate synthase</fullName>
        <ecNumber evidence="5">6.3.2.12</ecNumber>
        <ecNumber evidence="6">6.3.2.17</ecNumber>
    </recommendedName>
    <alternativeName>
        <fullName evidence="16">Folylpoly-gamma-glutamate synthetase-dihydrofolate synthetase</fullName>
    </alternativeName>
    <alternativeName>
        <fullName evidence="14">Folylpolyglutamate synthetase</fullName>
    </alternativeName>
    <alternativeName>
        <fullName evidence="15">Tetrahydrofolylpolyglutamate synthase</fullName>
    </alternativeName>
</protein>
<accession>A0A1T4UZK8</accession>
<dbReference type="GO" id="GO:0046656">
    <property type="term" value="P:folic acid biosynthetic process"/>
    <property type="evidence" value="ECO:0007669"/>
    <property type="project" value="UniProtKB-KW"/>
</dbReference>
<dbReference type="GO" id="GO:0005737">
    <property type="term" value="C:cytoplasm"/>
    <property type="evidence" value="ECO:0007669"/>
    <property type="project" value="TreeGrafter"/>
</dbReference>
<dbReference type="RefSeq" id="WP_078927898.1">
    <property type="nucleotide sequence ID" value="NZ_FUXX01000003.1"/>
</dbReference>
<proteinExistence type="inferred from homology"/>
<dbReference type="InterPro" id="IPR001645">
    <property type="entry name" value="Folylpolyglutamate_synth"/>
</dbReference>
<dbReference type="NCBIfam" id="TIGR01499">
    <property type="entry name" value="folC"/>
    <property type="match status" value="1"/>
</dbReference>
<dbReference type="GO" id="GO:0004326">
    <property type="term" value="F:tetrahydrofolylpolyglutamate synthase activity"/>
    <property type="evidence" value="ECO:0007669"/>
    <property type="project" value="UniProtKB-EC"/>
</dbReference>
<dbReference type="EC" id="6.3.2.12" evidence="5"/>
<dbReference type="PANTHER" id="PTHR11136:SF0">
    <property type="entry name" value="DIHYDROFOLATE SYNTHETASE-RELATED"/>
    <property type="match status" value="1"/>
</dbReference>
<evidence type="ECO:0000256" key="4">
    <source>
        <dbReference type="ARBA" id="ARBA00008276"/>
    </source>
</evidence>
<keyword evidence="8 21" id="KW-0436">Ligase</keyword>
<dbReference type="Gene3D" id="3.90.190.20">
    <property type="entry name" value="Mur ligase, C-terminal domain"/>
    <property type="match status" value="1"/>
</dbReference>
<keyword evidence="11 21" id="KW-0067">ATP-binding</keyword>
<comment type="function">
    <text evidence="1">Functions in two distinct reactions of the de novo folate biosynthetic pathway. Catalyzes the addition of a glutamate residue to dihydropteroate (7,8-dihydropteroate or H2Pte) to form dihydrofolate (7,8-dihydrofolate monoglutamate or H2Pte-Glu). Also catalyzes successive additions of L-glutamate to tetrahydrofolate or 10-formyltetrahydrofolate or 5,10-methylenetetrahydrofolate, leading to folylpolyglutamate derivatives.</text>
</comment>
<evidence type="ECO:0000256" key="15">
    <source>
        <dbReference type="ARBA" id="ARBA00030592"/>
    </source>
</evidence>
<dbReference type="EC" id="6.3.2.17" evidence="6"/>
<evidence type="ECO:0000256" key="13">
    <source>
        <dbReference type="ARBA" id="ARBA00022909"/>
    </source>
</evidence>